<organism evidence="1">
    <name type="scientific">Lepeophtheirus salmonis</name>
    <name type="common">Salmon louse</name>
    <name type="synonym">Caligus salmonis</name>
    <dbReference type="NCBI Taxonomy" id="72036"/>
    <lineage>
        <taxon>Eukaryota</taxon>
        <taxon>Metazoa</taxon>
        <taxon>Ecdysozoa</taxon>
        <taxon>Arthropoda</taxon>
        <taxon>Crustacea</taxon>
        <taxon>Multicrustacea</taxon>
        <taxon>Hexanauplia</taxon>
        <taxon>Copepoda</taxon>
        <taxon>Siphonostomatoida</taxon>
        <taxon>Caligidae</taxon>
        <taxon>Lepeophtheirus</taxon>
    </lineage>
</organism>
<proteinExistence type="predicted"/>
<protein>
    <submittedName>
        <fullName evidence="1">Uncharacterized protein</fullName>
    </submittedName>
</protein>
<dbReference type="EMBL" id="HACA01000140">
    <property type="protein sequence ID" value="CDW17501.1"/>
    <property type="molecule type" value="Transcribed_RNA"/>
</dbReference>
<evidence type="ECO:0000313" key="1">
    <source>
        <dbReference type="EMBL" id="CDW17501.1"/>
    </source>
</evidence>
<accession>A0A0K2SW52</accession>
<sequence>MIGFKCRLGGGTMVVMAIGSRTVVVVIIATGAARGRVFVFFDFGSGFIRYPWIRGFESIGHFRCTTRCCGLEEGRRFFFRSSTYFLVCRGGRIRCRSTFRLWRWIGRTLRVRIDSLPLFRSSFRNGLDVCELLNESCI</sequence>
<name>A0A0K2SW52_LEPSM</name>
<reference evidence="1" key="1">
    <citation type="submission" date="2014-05" db="EMBL/GenBank/DDBJ databases">
        <authorList>
            <person name="Chronopoulou M."/>
        </authorList>
    </citation>
    <scope>NUCLEOTIDE SEQUENCE</scope>
    <source>
        <tissue evidence="1">Whole organism</tissue>
    </source>
</reference>
<dbReference type="AlphaFoldDB" id="A0A0K2SW52"/>